<organism evidence="8 9">
    <name type="scientific">Clostridium taeniosporum</name>
    <dbReference type="NCBI Taxonomy" id="394958"/>
    <lineage>
        <taxon>Bacteria</taxon>
        <taxon>Bacillati</taxon>
        <taxon>Bacillota</taxon>
        <taxon>Clostridia</taxon>
        <taxon>Eubacteriales</taxon>
        <taxon>Clostridiaceae</taxon>
        <taxon>Clostridium</taxon>
    </lineage>
</organism>
<dbReference type="AlphaFoldDB" id="A0A1D7XM79"/>
<evidence type="ECO:0000256" key="5">
    <source>
        <dbReference type="ARBA" id="ARBA00023136"/>
    </source>
</evidence>
<evidence type="ECO:0000256" key="4">
    <source>
        <dbReference type="ARBA" id="ARBA00022989"/>
    </source>
</evidence>
<dbReference type="Pfam" id="PF02687">
    <property type="entry name" value="FtsX"/>
    <property type="match status" value="1"/>
</dbReference>
<evidence type="ECO:0000256" key="2">
    <source>
        <dbReference type="ARBA" id="ARBA00022475"/>
    </source>
</evidence>
<feature type="domain" description="ABC3 transporter permease C-terminal" evidence="7">
    <location>
        <begin position="252"/>
        <end position="368"/>
    </location>
</feature>
<dbReference type="EMBL" id="CP017253">
    <property type="protein sequence ID" value="AOR24436.1"/>
    <property type="molecule type" value="Genomic_DNA"/>
</dbReference>
<keyword evidence="2" id="KW-1003">Cell membrane</keyword>
<dbReference type="OrthoDB" id="1894992at2"/>
<proteinExistence type="predicted"/>
<dbReference type="Proteomes" id="UP000094652">
    <property type="component" value="Chromosome"/>
</dbReference>
<feature type="transmembrane region" description="Helical" evidence="6">
    <location>
        <begin position="340"/>
        <end position="362"/>
    </location>
</feature>
<keyword evidence="5 6" id="KW-0472">Membrane</keyword>
<dbReference type="GO" id="GO:0005886">
    <property type="term" value="C:plasma membrane"/>
    <property type="evidence" value="ECO:0007669"/>
    <property type="project" value="UniProtKB-SubCell"/>
</dbReference>
<dbReference type="InterPro" id="IPR003838">
    <property type="entry name" value="ABC3_permease_C"/>
</dbReference>
<dbReference type="RefSeq" id="WP_069680564.1">
    <property type="nucleotide sequence ID" value="NZ_CP017253.2"/>
</dbReference>
<evidence type="ECO:0000313" key="8">
    <source>
        <dbReference type="EMBL" id="AOR24436.1"/>
    </source>
</evidence>
<feature type="transmembrane region" description="Helical" evidence="6">
    <location>
        <begin position="14"/>
        <end position="37"/>
    </location>
</feature>
<accession>A0A1D7XM79</accession>
<evidence type="ECO:0000313" key="9">
    <source>
        <dbReference type="Proteomes" id="UP000094652"/>
    </source>
</evidence>
<sequence>MLTLILKNLKNNKIYYFLILLGYVATIFTMSISASLIKISKDITIDFNQGDLNKQRIIEVNSDKNIDIDKIIEVTRKFSIDNAITISGISYRKVIDKYSDESWIVPVELVTFNEIPSWIPKVVEGQYFLPEQSKGNKKIAVVGTGVILNGIGNESQIDILGEKFNVIGSVGKIQDFSDYLGTVFLPINCLPNQLKNNIKTIKIKLYNDNGTIEQQKELLLNELRTNSELYVNEIDVLSNNEEYYSQLCRNGILTLLIWIIAIANISTLIYFMISKNRRNLVVSIAMGMSDRILIKQLFYTLMILSIFSSLIALIMQYMLIPLLKNNLTRVLNISQIRISSLNIIIVLVGIIIISLIIAILSVRSIYKEDLSKELKND</sequence>
<reference evidence="9" key="1">
    <citation type="submission" date="2016-09" db="EMBL/GenBank/DDBJ databases">
        <title>Genomics of Clostridium taeniosporum, an organism which forms endospores with ribbon-like appendages.</title>
        <authorList>
            <person name="Walker J.R."/>
        </authorList>
    </citation>
    <scope>NUCLEOTIDE SEQUENCE [LARGE SCALE GENOMIC DNA]</scope>
    <source>
        <strain evidence="9">1/k</strain>
    </source>
</reference>
<evidence type="ECO:0000256" key="6">
    <source>
        <dbReference type="SAM" id="Phobius"/>
    </source>
</evidence>
<gene>
    <name evidence="8" type="ORF">BGI42_12130</name>
</gene>
<feature type="transmembrane region" description="Helical" evidence="6">
    <location>
        <begin position="297"/>
        <end position="320"/>
    </location>
</feature>
<feature type="transmembrane region" description="Helical" evidence="6">
    <location>
        <begin position="252"/>
        <end position="273"/>
    </location>
</feature>
<keyword evidence="4 6" id="KW-1133">Transmembrane helix</keyword>
<keyword evidence="9" id="KW-1185">Reference proteome</keyword>
<evidence type="ECO:0000256" key="3">
    <source>
        <dbReference type="ARBA" id="ARBA00022692"/>
    </source>
</evidence>
<comment type="subcellular location">
    <subcellularLocation>
        <location evidence="1">Cell membrane</location>
        <topology evidence="1">Multi-pass membrane protein</topology>
    </subcellularLocation>
</comment>
<evidence type="ECO:0000259" key="7">
    <source>
        <dbReference type="Pfam" id="PF02687"/>
    </source>
</evidence>
<keyword evidence="3 6" id="KW-0812">Transmembrane</keyword>
<dbReference type="KEGG" id="ctae:BGI42_12130"/>
<evidence type="ECO:0000256" key="1">
    <source>
        <dbReference type="ARBA" id="ARBA00004651"/>
    </source>
</evidence>
<protein>
    <submittedName>
        <fullName evidence="8">ABC transporter permease</fullName>
    </submittedName>
</protein>
<dbReference type="STRING" id="394958.BGI42_12130"/>
<name>A0A1D7XM79_9CLOT</name>